<feature type="transmembrane region" description="Helical" evidence="1">
    <location>
        <begin position="174"/>
        <end position="199"/>
    </location>
</feature>
<feature type="transmembrane region" description="Helical" evidence="1">
    <location>
        <begin position="45"/>
        <end position="64"/>
    </location>
</feature>
<keyword evidence="1" id="KW-0472">Membrane</keyword>
<protein>
    <submittedName>
        <fullName evidence="2">Uncharacterized protein</fullName>
    </submittedName>
</protein>
<organism evidence="2 4">
    <name type="scientific">Rotaria magnacalcarata</name>
    <dbReference type="NCBI Taxonomy" id="392030"/>
    <lineage>
        <taxon>Eukaryota</taxon>
        <taxon>Metazoa</taxon>
        <taxon>Spiralia</taxon>
        <taxon>Gnathifera</taxon>
        <taxon>Rotifera</taxon>
        <taxon>Eurotatoria</taxon>
        <taxon>Bdelloidea</taxon>
        <taxon>Philodinida</taxon>
        <taxon>Philodinidae</taxon>
        <taxon>Rotaria</taxon>
    </lineage>
</organism>
<dbReference type="AlphaFoldDB" id="A0A815SIL9"/>
<name>A0A815SIL9_9BILA</name>
<sequence length="242" mass="27829">MVITKVILFFTFDTLGFLVFTTFAITGIVAVIARNPIVLLLEKSVITGIISIIFAITLIPFHCCHRRCSLRPLGYYMYQDLVPTNREDVGLPEYIFCDQQEQVDSRYTDLQEEVLSRKVIHKEEVVQGYDWIYRNCSSFRLSCIIITSIWAIGLLFEFLARLFLIIFHLPVNKIVIYGHVMLSSITVICIVSTITCIAIEQRHTLLFIESWNIKQKKNRSFDIGASYVSVEWNSSSVLSINI</sequence>
<reference evidence="2" key="1">
    <citation type="submission" date="2021-02" db="EMBL/GenBank/DDBJ databases">
        <authorList>
            <person name="Nowell W R."/>
        </authorList>
    </citation>
    <scope>NUCLEOTIDE SEQUENCE</scope>
</reference>
<dbReference type="Proteomes" id="UP000663824">
    <property type="component" value="Unassembled WGS sequence"/>
</dbReference>
<dbReference type="EMBL" id="CAJNOV010012588">
    <property type="protein sequence ID" value="CAF1491851.1"/>
    <property type="molecule type" value="Genomic_DNA"/>
</dbReference>
<keyword evidence="1" id="KW-1133">Transmembrane helix</keyword>
<accession>A0A815SIL9</accession>
<evidence type="ECO:0000313" key="4">
    <source>
        <dbReference type="Proteomes" id="UP000663855"/>
    </source>
</evidence>
<dbReference type="EMBL" id="CAJNRE010018337">
    <property type="protein sequence ID" value="CAF2163952.1"/>
    <property type="molecule type" value="Genomic_DNA"/>
</dbReference>
<gene>
    <name evidence="2" type="ORF">CJN711_LOCUS26756</name>
    <name evidence="3" type="ORF">MBJ925_LOCUS33378</name>
</gene>
<evidence type="ECO:0000256" key="1">
    <source>
        <dbReference type="SAM" id="Phobius"/>
    </source>
</evidence>
<dbReference type="Proteomes" id="UP000663855">
    <property type="component" value="Unassembled WGS sequence"/>
</dbReference>
<evidence type="ECO:0000313" key="2">
    <source>
        <dbReference type="EMBL" id="CAF1491851.1"/>
    </source>
</evidence>
<feature type="transmembrane region" description="Helical" evidence="1">
    <location>
        <begin position="7"/>
        <end position="33"/>
    </location>
</feature>
<feature type="transmembrane region" description="Helical" evidence="1">
    <location>
        <begin position="141"/>
        <end position="168"/>
    </location>
</feature>
<proteinExistence type="predicted"/>
<comment type="caution">
    <text evidence="2">The sequence shown here is derived from an EMBL/GenBank/DDBJ whole genome shotgun (WGS) entry which is preliminary data.</text>
</comment>
<evidence type="ECO:0000313" key="3">
    <source>
        <dbReference type="EMBL" id="CAF2163952.1"/>
    </source>
</evidence>
<keyword evidence="1" id="KW-0812">Transmembrane</keyword>